<evidence type="ECO:0000313" key="2">
    <source>
        <dbReference type="EMBL" id="PPQ76291.1"/>
    </source>
</evidence>
<name>A0A409WCS5_9AGAR</name>
<sequence>MNKHLISTKKRCSGYLKGKLRDLGTDDDQFQLASLDTLPQGDYDDHWVDEDAEEIPYEPFFFEPLNDGINSHHFLPQENSGRQPDAGPSDQNAVAGPGPSTAANAILTNTQKAIPDGDRLLVDQEDPRRTIWTEGAGEVLRKTVPPLFRPSDVQDEQGDIQMAEGDSSFFPFLSELDWKVAQWAIKDGPGQNALDRLLEIPGVSSISYLIEFH</sequence>
<proteinExistence type="predicted"/>
<reference evidence="2 3" key="1">
    <citation type="journal article" date="2018" name="Evol. Lett.">
        <title>Horizontal gene cluster transfer increased hallucinogenic mushroom diversity.</title>
        <authorList>
            <person name="Reynolds H.T."/>
            <person name="Vijayakumar V."/>
            <person name="Gluck-Thaler E."/>
            <person name="Korotkin H.B."/>
            <person name="Matheny P.B."/>
            <person name="Slot J.C."/>
        </authorList>
    </citation>
    <scope>NUCLEOTIDE SEQUENCE [LARGE SCALE GENOMIC DNA]</scope>
    <source>
        <strain evidence="2 3">SRW20</strain>
    </source>
</reference>
<feature type="region of interest" description="Disordered" evidence="1">
    <location>
        <begin position="68"/>
        <end position="100"/>
    </location>
</feature>
<evidence type="ECO:0000256" key="1">
    <source>
        <dbReference type="SAM" id="MobiDB-lite"/>
    </source>
</evidence>
<dbReference type="OrthoDB" id="2688393at2759"/>
<keyword evidence="3" id="KW-1185">Reference proteome</keyword>
<protein>
    <submittedName>
        <fullName evidence="2">Uncharacterized protein</fullName>
    </submittedName>
</protein>
<gene>
    <name evidence="2" type="ORF">CVT26_009707</name>
</gene>
<dbReference type="EMBL" id="NHYE01005176">
    <property type="protein sequence ID" value="PPQ76291.1"/>
    <property type="molecule type" value="Genomic_DNA"/>
</dbReference>
<evidence type="ECO:0000313" key="3">
    <source>
        <dbReference type="Proteomes" id="UP000284706"/>
    </source>
</evidence>
<comment type="caution">
    <text evidence="2">The sequence shown here is derived from an EMBL/GenBank/DDBJ whole genome shotgun (WGS) entry which is preliminary data.</text>
</comment>
<dbReference type="InParanoid" id="A0A409WCS5"/>
<accession>A0A409WCS5</accession>
<organism evidence="2 3">
    <name type="scientific">Gymnopilus dilepis</name>
    <dbReference type="NCBI Taxonomy" id="231916"/>
    <lineage>
        <taxon>Eukaryota</taxon>
        <taxon>Fungi</taxon>
        <taxon>Dikarya</taxon>
        <taxon>Basidiomycota</taxon>
        <taxon>Agaricomycotina</taxon>
        <taxon>Agaricomycetes</taxon>
        <taxon>Agaricomycetidae</taxon>
        <taxon>Agaricales</taxon>
        <taxon>Agaricineae</taxon>
        <taxon>Hymenogastraceae</taxon>
        <taxon>Gymnopilus</taxon>
    </lineage>
</organism>
<dbReference type="AlphaFoldDB" id="A0A409WCS5"/>
<dbReference type="Proteomes" id="UP000284706">
    <property type="component" value="Unassembled WGS sequence"/>
</dbReference>